<dbReference type="PROSITE" id="PS51257">
    <property type="entry name" value="PROKAR_LIPOPROTEIN"/>
    <property type="match status" value="1"/>
</dbReference>
<sequence length="599" mass="66185">MRARPHPSPWPVLLLFAVAMACAPAPAPETPWGPEVPLVWSGPPIWVESPMVKIGPRTAPGSLRELNLYAARNEFVSFQVAIHGGETGVTIDSVSLSALRGPGVISIGNVTLYRQTFLEITRPSTQSSHAGSWPDGLIPDFDELTGEKRRAFPFTVPAGEVRALWVDVHVPEGARPGAYRGSAWVTTSDGARLELRIGLTVVDMLMESTPSLKSAFFLRTPYVCQAFAGKQECEDEELLRLLPLFYRLGLEHRITLAGSFPHLRGRAAWREEDWNTLELLWGPFLDGTSSARLLGARMTSWQYLGPSNAEGLAEFSRESSTRGWLPRAFHYVGDEPPLYSTFDEVRRRASLTRQSAPALQTLLTSDIDGLENAGLEEVVDILAVVINSLTPAPPRQGDQRERYKDFLSRPARELWLYQSCVSHGCGTFLPENEPGQGWPSYMIDRPAAKARAMEWVSFLEGATGELYYHTAEALDSAWTDQFRFNGNGDGTLFYPGTPALIGGSTAVPVPSLRLKLIRLGFQDYEWLKAVSDAGDPEYARKVARQVIPATWRVPDDGTLFEVARLCLMRRYLELTVARTPGTDRPIDVPCPESLGGPPP</sequence>
<accession>A0ABU5HBU6</accession>
<evidence type="ECO:0000256" key="1">
    <source>
        <dbReference type="SAM" id="SignalP"/>
    </source>
</evidence>
<dbReference type="RefSeq" id="WP_321549319.1">
    <property type="nucleotide sequence ID" value="NZ_JAXIVS010000011.1"/>
</dbReference>
<dbReference type="EMBL" id="JAXIVS010000011">
    <property type="protein sequence ID" value="MDY7230602.1"/>
    <property type="molecule type" value="Genomic_DNA"/>
</dbReference>
<gene>
    <name evidence="3" type="ORF">SYV04_29675</name>
</gene>
<name>A0ABU5HBU6_9BACT</name>
<organism evidence="3 4">
    <name type="scientific">Hyalangium rubrum</name>
    <dbReference type="NCBI Taxonomy" id="3103134"/>
    <lineage>
        <taxon>Bacteria</taxon>
        <taxon>Pseudomonadati</taxon>
        <taxon>Myxococcota</taxon>
        <taxon>Myxococcia</taxon>
        <taxon>Myxococcales</taxon>
        <taxon>Cystobacterineae</taxon>
        <taxon>Archangiaceae</taxon>
        <taxon>Hyalangium</taxon>
    </lineage>
</organism>
<protein>
    <submittedName>
        <fullName evidence="3">DUF6067 family protein</fullName>
    </submittedName>
</protein>
<reference evidence="3 4" key="1">
    <citation type="submission" date="2023-12" db="EMBL/GenBank/DDBJ databases">
        <title>the genome sequence of Hyalangium sp. s54d21.</title>
        <authorList>
            <person name="Zhang X."/>
        </authorList>
    </citation>
    <scope>NUCLEOTIDE SEQUENCE [LARGE SCALE GENOMIC DNA]</scope>
    <source>
        <strain evidence="4">s54d21</strain>
    </source>
</reference>
<dbReference type="Pfam" id="PF19543">
    <property type="entry name" value="GH123_N"/>
    <property type="match status" value="1"/>
</dbReference>
<keyword evidence="4" id="KW-1185">Reference proteome</keyword>
<dbReference type="Proteomes" id="UP001291309">
    <property type="component" value="Unassembled WGS sequence"/>
</dbReference>
<evidence type="ECO:0000313" key="4">
    <source>
        <dbReference type="Proteomes" id="UP001291309"/>
    </source>
</evidence>
<evidence type="ECO:0000259" key="2">
    <source>
        <dbReference type="Pfam" id="PF19543"/>
    </source>
</evidence>
<comment type="caution">
    <text evidence="3">The sequence shown here is derived from an EMBL/GenBank/DDBJ whole genome shotgun (WGS) entry which is preliminary data.</text>
</comment>
<dbReference type="InterPro" id="IPR045711">
    <property type="entry name" value="GH123-like_N"/>
</dbReference>
<evidence type="ECO:0000313" key="3">
    <source>
        <dbReference type="EMBL" id="MDY7230602.1"/>
    </source>
</evidence>
<keyword evidence="1" id="KW-0732">Signal</keyword>
<feature type="signal peptide" evidence="1">
    <location>
        <begin position="1"/>
        <end position="27"/>
    </location>
</feature>
<proteinExistence type="predicted"/>
<feature type="chain" id="PRO_5047259309" evidence="1">
    <location>
        <begin position="28"/>
        <end position="599"/>
    </location>
</feature>
<feature type="domain" description="Glycoside hydrolase 123-like N-terminal" evidence="2">
    <location>
        <begin position="153"/>
        <end position="207"/>
    </location>
</feature>